<evidence type="ECO:0000313" key="10">
    <source>
        <dbReference type="EMBL" id="HJF84749.1"/>
    </source>
</evidence>
<accession>A0A921L7E2</accession>
<dbReference type="InterPro" id="IPR013534">
    <property type="entry name" value="Starch_synth_cat_dom"/>
</dbReference>
<keyword evidence="5 7" id="KW-0808">Transferase</keyword>
<protein>
    <recommendedName>
        <fullName evidence="7">Glycogen synthase</fullName>
        <ecNumber evidence="7">2.4.1.21</ecNumber>
    </recommendedName>
    <alternativeName>
        <fullName evidence="7">Starch [bacterial glycogen] synthase</fullName>
    </alternativeName>
</protein>
<comment type="pathway">
    <text evidence="7">Glycan biosynthesis; glycogen biosynthesis.</text>
</comment>
<evidence type="ECO:0000313" key="11">
    <source>
        <dbReference type="Proteomes" id="UP000780768"/>
    </source>
</evidence>
<dbReference type="AlphaFoldDB" id="A0A921L7E2"/>
<dbReference type="PANTHER" id="PTHR45825">
    <property type="entry name" value="GRANULE-BOUND STARCH SYNTHASE 1, CHLOROPLASTIC/AMYLOPLASTIC"/>
    <property type="match status" value="1"/>
</dbReference>
<dbReference type="Pfam" id="PF00534">
    <property type="entry name" value="Glycos_transf_1"/>
    <property type="match status" value="1"/>
</dbReference>
<dbReference type="EMBL" id="DYVR01000100">
    <property type="protein sequence ID" value="HJF84749.1"/>
    <property type="molecule type" value="Genomic_DNA"/>
</dbReference>
<evidence type="ECO:0000256" key="4">
    <source>
        <dbReference type="ARBA" id="ARBA00022676"/>
    </source>
</evidence>
<feature type="domain" description="Starch synthase catalytic" evidence="9">
    <location>
        <begin position="3"/>
        <end position="238"/>
    </location>
</feature>
<keyword evidence="6 7" id="KW-0320">Glycogen biosynthesis</keyword>
<dbReference type="InterPro" id="IPR011835">
    <property type="entry name" value="GS/SS"/>
</dbReference>
<dbReference type="InterPro" id="IPR001296">
    <property type="entry name" value="Glyco_trans_1"/>
</dbReference>
<evidence type="ECO:0000256" key="3">
    <source>
        <dbReference type="ARBA" id="ARBA00010281"/>
    </source>
</evidence>
<evidence type="ECO:0000256" key="1">
    <source>
        <dbReference type="ARBA" id="ARBA00001478"/>
    </source>
</evidence>
<reference evidence="10" key="2">
    <citation type="submission" date="2021-09" db="EMBL/GenBank/DDBJ databases">
        <authorList>
            <person name="Gilroy R."/>
        </authorList>
    </citation>
    <scope>NUCLEOTIDE SEQUENCE</scope>
    <source>
        <strain evidence="10">7318</strain>
    </source>
</reference>
<organism evidence="10 11">
    <name type="scientific">Megamonas hypermegale</name>
    <dbReference type="NCBI Taxonomy" id="158847"/>
    <lineage>
        <taxon>Bacteria</taxon>
        <taxon>Bacillati</taxon>
        <taxon>Bacillota</taxon>
        <taxon>Negativicutes</taxon>
        <taxon>Selenomonadales</taxon>
        <taxon>Selenomonadaceae</taxon>
        <taxon>Megamonas</taxon>
    </lineage>
</organism>
<evidence type="ECO:0000256" key="2">
    <source>
        <dbReference type="ARBA" id="ARBA00002764"/>
    </source>
</evidence>
<dbReference type="Proteomes" id="UP000780768">
    <property type="component" value="Unassembled WGS sequence"/>
</dbReference>
<keyword evidence="4 7" id="KW-0328">Glycosyltransferase</keyword>
<dbReference type="Pfam" id="PF08323">
    <property type="entry name" value="Glyco_transf_5"/>
    <property type="match status" value="1"/>
</dbReference>
<dbReference type="GO" id="GO:0009011">
    <property type="term" value="F:alpha-1,4-glucan glucosyltransferase (ADP-glucose donor) activity"/>
    <property type="evidence" value="ECO:0007669"/>
    <property type="project" value="UniProtKB-UniRule"/>
</dbReference>
<dbReference type="CDD" id="cd03791">
    <property type="entry name" value="GT5_Glycogen_synthase_DULL1-like"/>
    <property type="match status" value="1"/>
</dbReference>
<reference evidence="10" key="1">
    <citation type="journal article" date="2021" name="PeerJ">
        <title>Extensive microbial diversity within the chicken gut microbiome revealed by metagenomics and culture.</title>
        <authorList>
            <person name="Gilroy R."/>
            <person name="Ravi A."/>
            <person name="Getino M."/>
            <person name="Pursley I."/>
            <person name="Horton D.L."/>
            <person name="Alikhan N.F."/>
            <person name="Baker D."/>
            <person name="Gharbi K."/>
            <person name="Hall N."/>
            <person name="Watson M."/>
            <person name="Adriaenssens E.M."/>
            <person name="Foster-Nyarko E."/>
            <person name="Jarju S."/>
            <person name="Secka A."/>
            <person name="Antonio M."/>
            <person name="Oren A."/>
            <person name="Chaudhuri R.R."/>
            <person name="La Ragione R."/>
            <person name="Hildebrand F."/>
            <person name="Pallen M.J."/>
        </authorList>
    </citation>
    <scope>NUCLEOTIDE SEQUENCE</scope>
    <source>
        <strain evidence="10">7318</strain>
    </source>
</reference>
<dbReference type="PANTHER" id="PTHR45825:SF11">
    <property type="entry name" value="ALPHA AMYLASE DOMAIN-CONTAINING PROTEIN"/>
    <property type="match status" value="1"/>
</dbReference>
<feature type="domain" description="Glycosyl transferase family 1" evidence="8">
    <location>
        <begin position="296"/>
        <end position="456"/>
    </location>
</feature>
<dbReference type="NCBIfam" id="NF001898">
    <property type="entry name" value="PRK00654.1-1"/>
    <property type="match status" value="1"/>
</dbReference>
<name>A0A921L7E2_9FIRM</name>
<comment type="function">
    <text evidence="2 7">Synthesizes alpha-1,4-glucan chains using ADP-glucose.</text>
</comment>
<evidence type="ECO:0000256" key="5">
    <source>
        <dbReference type="ARBA" id="ARBA00022679"/>
    </source>
</evidence>
<dbReference type="RefSeq" id="WP_289548102.1">
    <property type="nucleotide sequence ID" value="NZ_CAKMHU010000003.1"/>
</dbReference>
<comment type="caution">
    <text evidence="10">The sequence shown here is derived from an EMBL/GenBank/DDBJ whole genome shotgun (WGS) entry which is preliminary data.</text>
</comment>
<evidence type="ECO:0000256" key="6">
    <source>
        <dbReference type="ARBA" id="ARBA00023056"/>
    </source>
</evidence>
<sequence length="480" mass="55922">MLKVLYVASEAVPFVKTGGLADVAGALPKELKKQGVDVRVVIPKYSGIKEEYRNEMEHIYDGTINVAWRQKYIGVDRYDYKNVPFYFVDNQEYFYREGFYGYPDDVERFTFFCRAVLDMLPKIDFWPDIIHMNDWQTGLISVYLKLEHNDDERYNKIKTIYTIHNLKYQGRFWKGYLPDVLGLDWKYFNNGDLEYFDDINFMKGAIVYSDKVTTVSRTYAKEIQDPYYGEGLEGMLQKRNKDLSGIINGLDYEDYDPETDKFIPFKYNVTNAIARKGDNKMELQKKLGLPVNRSIPLIGMVTRLVEAKGLDLVTRIMDELLEYENVQFVLLGTGDRQYEDWFKGLVWRYPKKVSANIFFNNELAHQIYAASDMFLMPSQYEPCGIGQLIALRYGSIPIVRATGGLKDTVEAFNNYTNIGNGFSFNNYNAHELLFSIKRAIDSINELSKRQHIMENAMTADYSWNESAKQYKDLYNSLTKQ</sequence>
<dbReference type="Gene3D" id="3.40.50.2000">
    <property type="entry name" value="Glycogen Phosphorylase B"/>
    <property type="match status" value="2"/>
</dbReference>
<comment type="similarity">
    <text evidence="3 7">Belongs to the glycosyltransferase 1 family. Bacterial/plant glycogen synthase subfamily.</text>
</comment>
<evidence type="ECO:0000256" key="7">
    <source>
        <dbReference type="HAMAP-Rule" id="MF_00484"/>
    </source>
</evidence>
<comment type="catalytic activity">
    <reaction evidence="1 7">
        <text>[(1-&gt;4)-alpha-D-glucosyl](n) + ADP-alpha-D-glucose = [(1-&gt;4)-alpha-D-glucosyl](n+1) + ADP + H(+)</text>
        <dbReference type="Rhea" id="RHEA:18189"/>
        <dbReference type="Rhea" id="RHEA-COMP:9584"/>
        <dbReference type="Rhea" id="RHEA-COMP:9587"/>
        <dbReference type="ChEBI" id="CHEBI:15378"/>
        <dbReference type="ChEBI" id="CHEBI:15444"/>
        <dbReference type="ChEBI" id="CHEBI:57498"/>
        <dbReference type="ChEBI" id="CHEBI:456216"/>
        <dbReference type="EC" id="2.4.1.21"/>
    </reaction>
</comment>
<dbReference type="EC" id="2.4.1.21" evidence="7"/>
<gene>
    <name evidence="7 10" type="primary">glgA</name>
    <name evidence="10" type="ORF">K8V65_03720</name>
</gene>
<dbReference type="NCBIfam" id="TIGR02095">
    <property type="entry name" value="glgA"/>
    <property type="match status" value="1"/>
</dbReference>
<dbReference type="HAMAP" id="MF_00484">
    <property type="entry name" value="Glycogen_synth"/>
    <property type="match status" value="1"/>
</dbReference>
<dbReference type="GO" id="GO:0005978">
    <property type="term" value="P:glycogen biosynthetic process"/>
    <property type="evidence" value="ECO:0007669"/>
    <property type="project" value="UniProtKB-UniRule"/>
</dbReference>
<dbReference type="SUPFAM" id="SSF53756">
    <property type="entry name" value="UDP-Glycosyltransferase/glycogen phosphorylase"/>
    <property type="match status" value="1"/>
</dbReference>
<dbReference type="GO" id="GO:0004373">
    <property type="term" value="F:alpha-1,4-glucan glucosyltransferase (UDP-glucose donor) activity"/>
    <property type="evidence" value="ECO:0007669"/>
    <property type="project" value="InterPro"/>
</dbReference>
<feature type="binding site" evidence="7">
    <location>
        <position position="16"/>
    </location>
    <ligand>
        <name>ADP-alpha-D-glucose</name>
        <dbReference type="ChEBI" id="CHEBI:57498"/>
    </ligand>
</feature>
<proteinExistence type="inferred from homology"/>
<evidence type="ECO:0000259" key="8">
    <source>
        <dbReference type="Pfam" id="PF00534"/>
    </source>
</evidence>
<evidence type="ECO:0000259" key="9">
    <source>
        <dbReference type="Pfam" id="PF08323"/>
    </source>
</evidence>